<feature type="binding site" evidence="8">
    <location>
        <position position="100"/>
    </location>
    <ligand>
        <name>Mg(2+)</name>
        <dbReference type="ChEBI" id="CHEBI:18420"/>
    </ligand>
</feature>
<organism evidence="10 11">
    <name type="scientific">Frankia torreyi</name>
    <dbReference type="NCBI Taxonomy" id="1856"/>
    <lineage>
        <taxon>Bacteria</taxon>
        <taxon>Bacillati</taxon>
        <taxon>Actinomycetota</taxon>
        <taxon>Actinomycetes</taxon>
        <taxon>Frankiales</taxon>
        <taxon>Frankiaceae</taxon>
        <taxon>Frankia</taxon>
    </lineage>
</organism>
<dbReference type="Pfam" id="PF01850">
    <property type="entry name" value="PIN"/>
    <property type="match status" value="1"/>
</dbReference>
<dbReference type="PATRIC" id="fig|1502723.3.peg.2833"/>
<dbReference type="HAMAP" id="MF_00265">
    <property type="entry name" value="VapC_Nob1"/>
    <property type="match status" value="1"/>
</dbReference>
<dbReference type="GO" id="GO:0004540">
    <property type="term" value="F:RNA nuclease activity"/>
    <property type="evidence" value="ECO:0007669"/>
    <property type="project" value="InterPro"/>
</dbReference>
<evidence type="ECO:0000256" key="5">
    <source>
        <dbReference type="ARBA" id="ARBA00022801"/>
    </source>
</evidence>
<keyword evidence="5 8" id="KW-0378">Hydrolase</keyword>
<keyword evidence="6 8" id="KW-0460">Magnesium</keyword>
<dbReference type="InterPro" id="IPR002716">
    <property type="entry name" value="PIN_dom"/>
</dbReference>
<comment type="caution">
    <text evidence="10">The sequence shown here is derived from an EMBL/GenBank/DDBJ whole genome shotgun (WGS) entry which is preliminary data.</text>
</comment>
<dbReference type="AlphaFoldDB" id="A0A0D8BDJ9"/>
<evidence type="ECO:0000256" key="7">
    <source>
        <dbReference type="ARBA" id="ARBA00038093"/>
    </source>
</evidence>
<evidence type="ECO:0000259" key="9">
    <source>
        <dbReference type="Pfam" id="PF01850"/>
    </source>
</evidence>
<dbReference type="Proteomes" id="UP000032545">
    <property type="component" value="Unassembled WGS sequence"/>
</dbReference>
<dbReference type="GO" id="GO:0090729">
    <property type="term" value="F:toxin activity"/>
    <property type="evidence" value="ECO:0007669"/>
    <property type="project" value="UniProtKB-KW"/>
</dbReference>
<keyword evidence="3 8" id="KW-0540">Nuclease</keyword>
<dbReference type="PANTHER" id="PTHR33653:SF1">
    <property type="entry name" value="RIBONUCLEASE VAPC2"/>
    <property type="match status" value="1"/>
</dbReference>
<dbReference type="GO" id="GO:0016787">
    <property type="term" value="F:hydrolase activity"/>
    <property type="evidence" value="ECO:0007669"/>
    <property type="project" value="UniProtKB-KW"/>
</dbReference>
<comment type="function">
    <text evidence="8">Toxic component of a toxin-antitoxin (TA) system. An RNase.</text>
</comment>
<evidence type="ECO:0000313" key="11">
    <source>
        <dbReference type="Proteomes" id="UP000032545"/>
    </source>
</evidence>
<feature type="domain" description="PIN" evidence="9">
    <location>
        <begin position="1"/>
        <end position="125"/>
    </location>
</feature>
<dbReference type="CDD" id="cd09871">
    <property type="entry name" value="PIN_MtVapC28-VapC30-like"/>
    <property type="match status" value="1"/>
</dbReference>
<dbReference type="PANTHER" id="PTHR33653">
    <property type="entry name" value="RIBONUCLEASE VAPC2"/>
    <property type="match status" value="1"/>
</dbReference>
<dbReference type="OrthoDB" id="32625at2"/>
<evidence type="ECO:0000256" key="8">
    <source>
        <dbReference type="HAMAP-Rule" id="MF_00265"/>
    </source>
</evidence>
<evidence type="ECO:0000256" key="2">
    <source>
        <dbReference type="ARBA" id="ARBA00022649"/>
    </source>
</evidence>
<name>A0A0D8BDJ9_9ACTN</name>
<dbReference type="RefSeq" id="WP_044885995.1">
    <property type="nucleotide sequence ID" value="NZ_JYFN01000025.1"/>
</dbReference>
<dbReference type="EMBL" id="JYFN01000025">
    <property type="protein sequence ID" value="KJE22333.1"/>
    <property type="molecule type" value="Genomic_DNA"/>
</dbReference>
<comment type="cofactor">
    <cofactor evidence="1 8">
        <name>Mg(2+)</name>
        <dbReference type="ChEBI" id="CHEBI:18420"/>
    </cofactor>
</comment>
<dbReference type="InterPro" id="IPR050556">
    <property type="entry name" value="Type_II_TA_system_RNase"/>
</dbReference>
<evidence type="ECO:0000256" key="4">
    <source>
        <dbReference type="ARBA" id="ARBA00022723"/>
    </source>
</evidence>
<feature type="binding site" evidence="8">
    <location>
        <position position="4"/>
    </location>
    <ligand>
        <name>Mg(2+)</name>
        <dbReference type="ChEBI" id="CHEBI:18420"/>
    </ligand>
</feature>
<keyword evidence="11" id="KW-1185">Reference proteome</keyword>
<dbReference type="InterPro" id="IPR029060">
    <property type="entry name" value="PIN-like_dom_sf"/>
</dbReference>
<gene>
    <name evidence="8" type="primary">vapC</name>
    <name evidence="10" type="ORF">FF36_03402</name>
</gene>
<evidence type="ECO:0000256" key="6">
    <source>
        <dbReference type="ARBA" id="ARBA00022842"/>
    </source>
</evidence>
<dbReference type="EC" id="3.1.-.-" evidence="8"/>
<evidence type="ECO:0000256" key="1">
    <source>
        <dbReference type="ARBA" id="ARBA00001946"/>
    </source>
</evidence>
<proteinExistence type="inferred from homology"/>
<dbReference type="GO" id="GO:0000287">
    <property type="term" value="F:magnesium ion binding"/>
    <property type="evidence" value="ECO:0007669"/>
    <property type="project" value="UniProtKB-UniRule"/>
</dbReference>
<reference evidence="11" key="1">
    <citation type="submission" date="2015-02" db="EMBL/GenBank/DDBJ databases">
        <title>Draft Genome of Frankia sp. CpI1-S.</title>
        <authorList>
            <person name="Oshone R.T."/>
            <person name="Ngom M."/>
            <person name="Ghodhbane-Gtari F."/>
            <person name="Gtari M."/>
            <person name="Morris K."/>
            <person name="Thomas K."/>
            <person name="Sen A."/>
            <person name="Tisa L.S."/>
        </authorList>
    </citation>
    <scope>NUCLEOTIDE SEQUENCE [LARGE SCALE GENOMIC DNA]</scope>
    <source>
        <strain evidence="11">CpI1-S</strain>
    </source>
</reference>
<keyword evidence="2 8" id="KW-1277">Toxin-antitoxin system</keyword>
<comment type="similarity">
    <text evidence="7 8">Belongs to the PINc/VapC protein family.</text>
</comment>
<keyword evidence="4 8" id="KW-0479">Metal-binding</keyword>
<dbReference type="Gene3D" id="3.40.50.1010">
    <property type="entry name" value="5'-nuclease"/>
    <property type="match status" value="1"/>
</dbReference>
<sequence length="134" mass="14315">MIVDSSALVAIIRAEPEAPRYAAALANAASPAMSAVNYVEAAVVVDSVRDPVASRRFDELVRVADIEVVAVTAEHAALARQAYRDFGRGSGSPARLNFGDCFAYALTAARREPLLFKGLDFIHTDLVAADLPNR</sequence>
<protein>
    <recommendedName>
        <fullName evidence="8">Ribonuclease VapC</fullName>
        <shortName evidence="8">RNase VapC</shortName>
        <ecNumber evidence="8">3.1.-.-</ecNumber>
    </recommendedName>
    <alternativeName>
        <fullName evidence="8">Toxin VapC</fullName>
    </alternativeName>
</protein>
<dbReference type="InterPro" id="IPR022907">
    <property type="entry name" value="VapC_family"/>
</dbReference>
<evidence type="ECO:0000256" key="3">
    <source>
        <dbReference type="ARBA" id="ARBA00022722"/>
    </source>
</evidence>
<reference evidence="10 11" key="2">
    <citation type="journal article" date="2016" name="Genome Announc.">
        <title>Permanent Draft Genome Sequences for Two Variants of Frankia sp. Strain CpI1, the First Frankia Strain Isolated from Root Nodules of Comptonia peregrina.</title>
        <authorList>
            <person name="Oshone R."/>
            <person name="Hurst S.G.IV."/>
            <person name="Abebe-Akele F."/>
            <person name="Simpson S."/>
            <person name="Morris K."/>
            <person name="Thomas W.K."/>
            <person name="Tisa L.S."/>
        </authorList>
    </citation>
    <scope>NUCLEOTIDE SEQUENCE [LARGE SCALE GENOMIC DNA]</scope>
    <source>
        <strain evidence="11">CpI1-S</strain>
    </source>
</reference>
<dbReference type="SUPFAM" id="SSF88723">
    <property type="entry name" value="PIN domain-like"/>
    <property type="match status" value="1"/>
</dbReference>
<accession>A0A0D8BDJ9</accession>
<evidence type="ECO:0000313" key="10">
    <source>
        <dbReference type="EMBL" id="KJE22333.1"/>
    </source>
</evidence>
<keyword evidence="8" id="KW-0800">Toxin</keyword>